<evidence type="ECO:0000259" key="6">
    <source>
        <dbReference type="Pfam" id="PF13193"/>
    </source>
</evidence>
<dbReference type="PROSITE" id="PS00455">
    <property type="entry name" value="AMP_BINDING"/>
    <property type="match status" value="1"/>
</dbReference>
<keyword evidence="4" id="KW-0576">Peroxisome</keyword>
<evidence type="ECO:0008006" key="9">
    <source>
        <dbReference type="Google" id="ProtNLM"/>
    </source>
</evidence>
<keyword evidence="3" id="KW-0436">Ligase</keyword>
<comment type="similarity">
    <text evidence="2">Belongs to the ATP-dependent AMP-binding enzyme family.</text>
</comment>
<reference evidence="7" key="1">
    <citation type="submission" date="2021-12" db="EMBL/GenBank/DDBJ databases">
        <authorList>
            <person name="Martin H S."/>
        </authorList>
    </citation>
    <scope>NUCLEOTIDE SEQUENCE</scope>
</reference>
<feature type="domain" description="AMP-dependent synthetase/ligase" evidence="5">
    <location>
        <begin position="33"/>
        <end position="387"/>
    </location>
</feature>
<dbReference type="AlphaFoldDB" id="A0A8J9Y6V7"/>
<dbReference type="Pfam" id="PF00501">
    <property type="entry name" value="AMP-binding"/>
    <property type="match status" value="1"/>
</dbReference>
<evidence type="ECO:0000256" key="3">
    <source>
        <dbReference type="ARBA" id="ARBA00022598"/>
    </source>
</evidence>
<sequence>MLRNPLYVYGEGEVNVPAHLNFGQFMLEKLWNSEDKIAMINGSTHQKITFRDMAKNCINIALSLTQIGVKRGDTIAICSENRQEFLSLVIGIICSGATITPTNLAYTKDELTYVLSISKPKMIFCSPLAYKTHQQTFKNLRFMKIVVFGNERLRGTLMFEDMVKDRGINFDMFESVNVTGQKDTALILYSSGTTGLPKGVMLTHLNLLTTCSVSPSTNPKEIGLFIAPWYHTMGLVGILRVLCSGSTSIYLPKFGVNEYLQTIEKYRVQQIIVPPPILVILSKTECNYDISSLKLIISGAAPLREETIKAVKAKFPNVKNILQGYGMTESTLAITRDTYDKAHSAKGVGQVLTGTVIKVVDIETRKPLGANKPGEICVKGPTVMKGYIGKDKKDDFDEEGFFKTGDIGYYDEDEYFFIVDRLKELIKYKGYQVAPAEIEAVLLQHPSIRDAGVVGVPHESGGEAPRAYVVIQSAANVTEEEVKSFVAEKLSNPKHLRGGVRFVSEIPKNPSGKILRRQLKGMAKLTSKL</sequence>
<evidence type="ECO:0000313" key="8">
    <source>
        <dbReference type="Proteomes" id="UP000838878"/>
    </source>
</evidence>
<dbReference type="InterPro" id="IPR045851">
    <property type="entry name" value="AMP-bd_C_sf"/>
</dbReference>
<gene>
    <name evidence="7" type="ORF">BINO364_LOCUS3588</name>
</gene>
<dbReference type="CDD" id="cd05911">
    <property type="entry name" value="Firefly_Luc_like"/>
    <property type="match status" value="1"/>
</dbReference>
<proteinExistence type="inferred from homology"/>
<dbReference type="OrthoDB" id="10253869at2759"/>
<dbReference type="InterPro" id="IPR042099">
    <property type="entry name" value="ANL_N_sf"/>
</dbReference>
<evidence type="ECO:0000259" key="5">
    <source>
        <dbReference type="Pfam" id="PF00501"/>
    </source>
</evidence>
<protein>
    <recommendedName>
        <fullName evidence="9">Luciferin 4-monooxygenase</fullName>
    </recommendedName>
</protein>
<dbReference type="InterPro" id="IPR025110">
    <property type="entry name" value="AMP-bd_C"/>
</dbReference>
<dbReference type="SUPFAM" id="SSF56801">
    <property type="entry name" value="Acetyl-CoA synthetase-like"/>
    <property type="match status" value="1"/>
</dbReference>
<dbReference type="Proteomes" id="UP000838878">
    <property type="component" value="Chromosome 11"/>
</dbReference>
<dbReference type="InterPro" id="IPR020845">
    <property type="entry name" value="AMP-binding_CS"/>
</dbReference>
<evidence type="ECO:0000256" key="4">
    <source>
        <dbReference type="ARBA" id="ARBA00023140"/>
    </source>
</evidence>
<dbReference type="EMBL" id="OV170231">
    <property type="protein sequence ID" value="CAH0716921.1"/>
    <property type="molecule type" value="Genomic_DNA"/>
</dbReference>
<keyword evidence="8" id="KW-1185">Reference proteome</keyword>
<dbReference type="PANTHER" id="PTHR24096:SF149">
    <property type="entry name" value="AMP-BINDING DOMAIN-CONTAINING PROTEIN-RELATED"/>
    <property type="match status" value="1"/>
</dbReference>
<dbReference type="FunFam" id="3.30.300.30:FF:000007">
    <property type="entry name" value="4-coumarate--CoA ligase 2"/>
    <property type="match status" value="1"/>
</dbReference>
<dbReference type="Gene3D" id="3.40.50.12780">
    <property type="entry name" value="N-terminal domain of ligase-like"/>
    <property type="match status" value="1"/>
</dbReference>
<comment type="subcellular location">
    <subcellularLocation>
        <location evidence="1">Peroxisome</location>
    </subcellularLocation>
</comment>
<evidence type="ECO:0000256" key="1">
    <source>
        <dbReference type="ARBA" id="ARBA00004275"/>
    </source>
</evidence>
<accession>A0A8J9Y6V7</accession>
<dbReference type="GO" id="GO:0016405">
    <property type="term" value="F:CoA-ligase activity"/>
    <property type="evidence" value="ECO:0007669"/>
    <property type="project" value="TreeGrafter"/>
</dbReference>
<dbReference type="Gene3D" id="3.30.300.30">
    <property type="match status" value="1"/>
</dbReference>
<dbReference type="InterPro" id="IPR000873">
    <property type="entry name" value="AMP-dep_synth/lig_dom"/>
</dbReference>
<evidence type="ECO:0000256" key="2">
    <source>
        <dbReference type="ARBA" id="ARBA00006432"/>
    </source>
</evidence>
<dbReference type="GO" id="GO:0005777">
    <property type="term" value="C:peroxisome"/>
    <property type="evidence" value="ECO:0007669"/>
    <property type="project" value="UniProtKB-SubCell"/>
</dbReference>
<dbReference type="PANTHER" id="PTHR24096">
    <property type="entry name" value="LONG-CHAIN-FATTY-ACID--COA LIGASE"/>
    <property type="match status" value="1"/>
</dbReference>
<dbReference type="Pfam" id="PF13193">
    <property type="entry name" value="AMP-binding_C"/>
    <property type="match status" value="1"/>
</dbReference>
<evidence type="ECO:0000313" key="7">
    <source>
        <dbReference type="EMBL" id="CAH0716921.1"/>
    </source>
</evidence>
<feature type="non-terminal residue" evidence="7">
    <location>
        <position position="529"/>
    </location>
</feature>
<organism evidence="7 8">
    <name type="scientific">Brenthis ino</name>
    <name type="common">lesser marbled fritillary</name>
    <dbReference type="NCBI Taxonomy" id="405034"/>
    <lineage>
        <taxon>Eukaryota</taxon>
        <taxon>Metazoa</taxon>
        <taxon>Ecdysozoa</taxon>
        <taxon>Arthropoda</taxon>
        <taxon>Hexapoda</taxon>
        <taxon>Insecta</taxon>
        <taxon>Pterygota</taxon>
        <taxon>Neoptera</taxon>
        <taxon>Endopterygota</taxon>
        <taxon>Lepidoptera</taxon>
        <taxon>Glossata</taxon>
        <taxon>Ditrysia</taxon>
        <taxon>Papilionoidea</taxon>
        <taxon>Nymphalidae</taxon>
        <taxon>Heliconiinae</taxon>
        <taxon>Argynnini</taxon>
        <taxon>Brenthis</taxon>
    </lineage>
</organism>
<feature type="domain" description="AMP-binding enzyme C-terminal" evidence="6">
    <location>
        <begin position="437"/>
        <end position="513"/>
    </location>
</feature>
<name>A0A8J9Y6V7_9NEOP</name>